<dbReference type="InParanoid" id="A0A2J6SL78"/>
<proteinExistence type="predicted"/>
<reference evidence="2 3" key="1">
    <citation type="submission" date="2016-04" db="EMBL/GenBank/DDBJ databases">
        <title>A degradative enzymes factory behind the ericoid mycorrhizal symbiosis.</title>
        <authorList>
            <consortium name="DOE Joint Genome Institute"/>
            <person name="Martino E."/>
            <person name="Morin E."/>
            <person name="Grelet G."/>
            <person name="Kuo A."/>
            <person name="Kohler A."/>
            <person name="Daghino S."/>
            <person name="Barry K."/>
            <person name="Choi C."/>
            <person name="Cichocki N."/>
            <person name="Clum A."/>
            <person name="Copeland A."/>
            <person name="Hainaut M."/>
            <person name="Haridas S."/>
            <person name="Labutti K."/>
            <person name="Lindquist E."/>
            <person name="Lipzen A."/>
            <person name="Khouja H.-R."/>
            <person name="Murat C."/>
            <person name="Ohm R."/>
            <person name="Olson A."/>
            <person name="Spatafora J."/>
            <person name="Veneault-Fourrey C."/>
            <person name="Henrissat B."/>
            <person name="Grigoriev I."/>
            <person name="Martin F."/>
            <person name="Perotto S."/>
        </authorList>
    </citation>
    <scope>NUCLEOTIDE SEQUENCE [LARGE SCALE GENOMIC DNA]</scope>
    <source>
        <strain evidence="2 3">E</strain>
    </source>
</reference>
<dbReference type="InterPro" id="IPR027417">
    <property type="entry name" value="P-loop_NTPase"/>
</dbReference>
<dbReference type="Gene3D" id="3.40.50.300">
    <property type="entry name" value="P-loop containing nucleotide triphosphate hydrolases"/>
    <property type="match status" value="1"/>
</dbReference>
<dbReference type="STRING" id="1095630.A0A2J6SL78"/>
<evidence type="ECO:0000313" key="2">
    <source>
        <dbReference type="EMBL" id="PMD51470.1"/>
    </source>
</evidence>
<dbReference type="EMBL" id="KZ613912">
    <property type="protein sequence ID" value="PMD51470.1"/>
    <property type="molecule type" value="Genomic_DNA"/>
</dbReference>
<dbReference type="RefSeq" id="XP_024728374.1">
    <property type="nucleotide sequence ID" value="XM_024888171.1"/>
</dbReference>
<feature type="domain" description="DUF7025" evidence="1">
    <location>
        <begin position="176"/>
        <end position="217"/>
    </location>
</feature>
<evidence type="ECO:0000259" key="1">
    <source>
        <dbReference type="Pfam" id="PF22942"/>
    </source>
</evidence>
<dbReference type="InterPro" id="IPR054289">
    <property type="entry name" value="DUF7025"/>
</dbReference>
<dbReference type="Pfam" id="PF22942">
    <property type="entry name" value="DUF7025"/>
    <property type="match status" value="1"/>
</dbReference>
<dbReference type="PANTHER" id="PTHR46411:SF3">
    <property type="entry name" value="AAA+ ATPASE DOMAIN-CONTAINING PROTEIN"/>
    <property type="match status" value="1"/>
</dbReference>
<accession>A0A2J6SL78</accession>
<name>A0A2J6SL78_9HELO</name>
<dbReference type="PANTHER" id="PTHR46411">
    <property type="entry name" value="FAMILY ATPASE, PUTATIVE-RELATED"/>
    <property type="match status" value="1"/>
</dbReference>
<organism evidence="2 3">
    <name type="scientific">Hyaloscypha bicolor E</name>
    <dbReference type="NCBI Taxonomy" id="1095630"/>
    <lineage>
        <taxon>Eukaryota</taxon>
        <taxon>Fungi</taxon>
        <taxon>Dikarya</taxon>
        <taxon>Ascomycota</taxon>
        <taxon>Pezizomycotina</taxon>
        <taxon>Leotiomycetes</taxon>
        <taxon>Helotiales</taxon>
        <taxon>Hyaloscyphaceae</taxon>
        <taxon>Hyaloscypha</taxon>
        <taxon>Hyaloscypha bicolor</taxon>
    </lineage>
</organism>
<sequence>MPSIEELVGAGLEGGEPTHFLDETEEFGRVTVIFEAGMKCEPKRLYSRYDSSRYIIEWIDEIPDKVTDQAYGYGDAWKEYALLLRTNLEQGEHRLYSIIIQSPLLKSKLNLIFDDYPGFFIGENKSSIIEAPFTPFVHCWDAFTKSCDEKSETGIHMQLLRSALEPELQGSFSTIKEFQSHGMIRFDQLWMIFKPGSFVFSEHSGIERIYKLAGLSFAMAQTIPASFWTSRDRHSQNIYLNAGTLTEQAIFSANKRSAEMEQTELTEDLLMICCSTVRGLRVNFQVDLLRDIEWNADAFESLALPGNHKELLLAFAQTQGDSAVQFDDVIEGKGKGMVVLLEGPPGLGKTLTVESFFLQHLEYFEGTIFLTTNRVECIDPAFESRIHLSLSYPELTRELRHKIWKNFQTGF</sequence>
<protein>
    <recommendedName>
        <fullName evidence="1">DUF7025 domain-containing protein</fullName>
    </recommendedName>
</protein>
<evidence type="ECO:0000313" key="3">
    <source>
        <dbReference type="Proteomes" id="UP000235371"/>
    </source>
</evidence>
<dbReference type="Proteomes" id="UP000235371">
    <property type="component" value="Unassembled WGS sequence"/>
</dbReference>
<gene>
    <name evidence="2" type="ORF">K444DRAFT_707852</name>
</gene>
<dbReference type="AlphaFoldDB" id="A0A2J6SL78"/>
<keyword evidence="3" id="KW-1185">Reference proteome</keyword>
<dbReference type="SUPFAM" id="SSF52540">
    <property type="entry name" value="P-loop containing nucleoside triphosphate hydrolases"/>
    <property type="match status" value="1"/>
</dbReference>
<dbReference type="GeneID" id="36596247"/>
<dbReference type="OrthoDB" id="10042665at2759"/>